<feature type="region of interest" description="Disordered" evidence="8">
    <location>
        <begin position="374"/>
        <end position="408"/>
    </location>
</feature>
<accession>A0A6I1FPB9</accession>
<proteinExistence type="inferred from homology"/>
<feature type="coiled-coil region" evidence="7">
    <location>
        <begin position="593"/>
        <end position="638"/>
    </location>
</feature>
<dbReference type="InterPro" id="IPR051449">
    <property type="entry name" value="ABC-2_transporter_component"/>
</dbReference>
<feature type="coiled-coil region" evidence="7">
    <location>
        <begin position="193"/>
        <end position="220"/>
    </location>
</feature>
<dbReference type="GO" id="GO:0140359">
    <property type="term" value="F:ABC-type transporter activity"/>
    <property type="evidence" value="ECO:0007669"/>
    <property type="project" value="InterPro"/>
</dbReference>
<evidence type="ECO:0000256" key="9">
    <source>
        <dbReference type="SAM" id="Phobius"/>
    </source>
</evidence>
<feature type="transmembrane region" description="Helical" evidence="9">
    <location>
        <begin position="819"/>
        <end position="842"/>
    </location>
</feature>
<dbReference type="InterPro" id="IPR013525">
    <property type="entry name" value="ABC2_TM"/>
</dbReference>
<evidence type="ECO:0000256" key="5">
    <source>
        <dbReference type="ARBA" id="ARBA00022989"/>
    </source>
</evidence>
<dbReference type="InterPro" id="IPR023838">
    <property type="entry name" value="T7SS_EsaA"/>
</dbReference>
<dbReference type="PANTHER" id="PTHR30294">
    <property type="entry name" value="MEMBRANE COMPONENT OF ABC TRANSPORTER YHHJ-RELATED"/>
    <property type="match status" value="1"/>
</dbReference>
<evidence type="ECO:0000313" key="11">
    <source>
        <dbReference type="EMBL" id="KAB7708256.1"/>
    </source>
</evidence>
<evidence type="ECO:0000256" key="4">
    <source>
        <dbReference type="ARBA" id="ARBA00022692"/>
    </source>
</evidence>
<gene>
    <name evidence="11" type="primary">esaA</name>
    <name evidence="11" type="ORF">F9802_06030</name>
</gene>
<feature type="domain" description="ABC-2 type transporter transmembrane" evidence="10">
    <location>
        <begin position="16"/>
        <end position="153"/>
    </location>
</feature>
<comment type="similarity">
    <text evidence="2">Belongs to the EsaA family.</text>
</comment>
<dbReference type="PANTHER" id="PTHR30294:SF29">
    <property type="entry name" value="MULTIDRUG ABC TRANSPORTER PERMEASE YBHS-RELATED"/>
    <property type="match status" value="1"/>
</dbReference>
<dbReference type="RefSeq" id="WP_152150241.1">
    <property type="nucleotide sequence ID" value="NZ_WEIO01000002.1"/>
</dbReference>
<reference evidence="11 12" key="1">
    <citation type="submission" date="2019-10" db="EMBL/GenBank/DDBJ databases">
        <title>Bacillus aerolatum sp. nov., isolated from bioaerosol of sport playgrounds.</title>
        <authorList>
            <person name="Chen P."/>
            <person name="Zhang G."/>
        </authorList>
    </citation>
    <scope>NUCLEOTIDE SEQUENCE [LARGE SCALE GENOMIC DNA]</scope>
    <source>
        <strain evidence="11 12">CX253</strain>
    </source>
</reference>
<evidence type="ECO:0000256" key="6">
    <source>
        <dbReference type="ARBA" id="ARBA00023136"/>
    </source>
</evidence>
<dbReference type="AlphaFoldDB" id="A0A6I1FPB9"/>
<keyword evidence="12" id="KW-1185">Reference proteome</keyword>
<dbReference type="Pfam" id="PF12698">
    <property type="entry name" value="ABC2_membrane_3"/>
    <property type="match status" value="1"/>
</dbReference>
<organism evidence="11 12">
    <name type="scientific">Bacillus aerolatus</name>
    <dbReference type="NCBI Taxonomy" id="2653354"/>
    <lineage>
        <taxon>Bacteria</taxon>
        <taxon>Bacillati</taxon>
        <taxon>Bacillota</taxon>
        <taxon>Bacilli</taxon>
        <taxon>Bacillales</taxon>
        <taxon>Bacillaceae</taxon>
        <taxon>Bacillus</taxon>
    </lineage>
</organism>
<feature type="coiled-coil region" evidence="7">
    <location>
        <begin position="411"/>
        <end position="464"/>
    </location>
</feature>
<feature type="transmembrane region" description="Helical" evidence="9">
    <location>
        <begin position="921"/>
        <end position="941"/>
    </location>
</feature>
<comment type="caution">
    <text evidence="11">The sequence shown here is derived from an EMBL/GenBank/DDBJ whole genome shotgun (WGS) entry which is preliminary data.</text>
</comment>
<dbReference type="Proteomes" id="UP000429595">
    <property type="component" value="Unassembled WGS sequence"/>
</dbReference>
<evidence type="ECO:0000259" key="10">
    <source>
        <dbReference type="Pfam" id="PF12698"/>
    </source>
</evidence>
<keyword evidence="4 9" id="KW-0812">Transmembrane</keyword>
<evidence type="ECO:0000256" key="7">
    <source>
        <dbReference type="SAM" id="Coils"/>
    </source>
</evidence>
<sequence>MEKKNNKWKLTGMMAAIVLLPVLFFTFIGENPMKKISRHSGQIAIVNEDIGAAYNKNKIEFGRELTAGLSESSDYKWTVVNRSAAEKGLEKKQYDAILYIPTDFSNNILTFKDETPIKADVNYTIQSYLDGKNRQKVQKEMERVKNKINKQVSTLYWGVVSQELTDVREKFDAILEKEIAFQKSMYKFYTPSSKDLSEEIEQQQKMLQQLRESAKSAEGASKERTAEEEKAADELAQFVADVNTYKEYQIKQNELLKQAGEANSQLLQDGIASYEEVISQGIQSVVIKDEEEAPPLFSMNPKGFIDHVSAIRSKMDDGRTAISEIITLLDESTVAEQYKQIQQSQIALMKHYKQLSVAESLTAMEEALTGMRRELENGSAGSPPSGDDSTGEDVPEEIPLPEEPESPEVDMDVLSAQAALLKEKLTAMKTEENASAWEEATKALAELEEEMNKAGQRQKDQAAVFEEWSKAAAAFTEEQNKETADDPGDGSAGGTVEEKAVSLIRKEEESVLASELLSEERKKTLSAAFGKTINSYDITNLFNYYGYLKAYRETLEQSAVHYEPVIERLLANEGELENVEEALIVIRNESGELEKINTELSASSDQMNELESEFTAFAETVQKDLETYEANVAAEQKLIAEKIQAIDDEAAKVTAALQEKQTAPPEAEVLPPVDSSDGSIVLSIQANTLSQLQQISALVGSLSERHGQVADYTDDLQKKVDAVQAKANELNTNWDKNVQATGLVRNDVYDILGNTFADGPNNRYVYDYLANPVNISGKTPPELTEEVPPVIMLVVIVISGMLLGYFLHHYQHLPISVHLPLTIVLNLAVGTVISLYGLSLYPLTNEQAIMWTVFTILLLFTVSAIIRFAYWIGPFPGMITGIIAFLFFITPLIELSLPNFHLYHPVSEGYISIQYSDGSHFYPVAAVLALVVLAFMSTPYLTGRRESGEVVHEN</sequence>
<keyword evidence="3" id="KW-1003">Cell membrane</keyword>
<dbReference type="EMBL" id="WEIO01000002">
    <property type="protein sequence ID" value="KAB7708256.1"/>
    <property type="molecule type" value="Genomic_DNA"/>
</dbReference>
<feature type="region of interest" description="Disordered" evidence="8">
    <location>
        <begin position="476"/>
        <end position="500"/>
    </location>
</feature>
<dbReference type="Gene3D" id="3.40.1710.10">
    <property type="entry name" value="abc type-2 transporter like domain"/>
    <property type="match status" value="1"/>
</dbReference>
<evidence type="ECO:0000256" key="2">
    <source>
        <dbReference type="ARBA" id="ARBA00008338"/>
    </source>
</evidence>
<dbReference type="NCBIfam" id="TIGR03929">
    <property type="entry name" value="T7_esaA_Nterm"/>
    <property type="match status" value="1"/>
</dbReference>
<evidence type="ECO:0000313" key="12">
    <source>
        <dbReference type="Proteomes" id="UP000429595"/>
    </source>
</evidence>
<evidence type="ECO:0000256" key="1">
    <source>
        <dbReference type="ARBA" id="ARBA00004651"/>
    </source>
</evidence>
<feature type="compositionally biased region" description="Low complexity" evidence="8">
    <location>
        <begin position="378"/>
        <end position="388"/>
    </location>
</feature>
<evidence type="ECO:0000256" key="8">
    <source>
        <dbReference type="SAM" id="MobiDB-lite"/>
    </source>
</evidence>
<protein>
    <submittedName>
        <fullName evidence="11">Type VII secretion protein EsaA</fullName>
    </submittedName>
</protein>
<keyword evidence="7" id="KW-0175">Coiled coil</keyword>
<feature type="transmembrane region" description="Helical" evidence="9">
    <location>
        <begin position="882"/>
        <end position="901"/>
    </location>
</feature>
<keyword evidence="6 9" id="KW-0472">Membrane</keyword>
<evidence type="ECO:0000256" key="3">
    <source>
        <dbReference type="ARBA" id="ARBA00022475"/>
    </source>
</evidence>
<feature type="compositionally biased region" description="Acidic residues" evidence="8">
    <location>
        <begin position="389"/>
        <end position="408"/>
    </location>
</feature>
<keyword evidence="5 9" id="KW-1133">Transmembrane helix</keyword>
<comment type="subcellular location">
    <subcellularLocation>
        <location evidence="1">Cell membrane</location>
        <topology evidence="1">Multi-pass membrane protein</topology>
    </subcellularLocation>
</comment>
<feature type="transmembrane region" description="Helical" evidence="9">
    <location>
        <begin position="787"/>
        <end position="807"/>
    </location>
</feature>
<name>A0A6I1FPB9_9BACI</name>
<dbReference type="GO" id="GO:0005886">
    <property type="term" value="C:plasma membrane"/>
    <property type="evidence" value="ECO:0007669"/>
    <property type="project" value="UniProtKB-SubCell"/>
</dbReference>
<feature type="transmembrane region" description="Helical" evidence="9">
    <location>
        <begin position="848"/>
        <end position="870"/>
    </location>
</feature>